<keyword evidence="5" id="KW-0472">Membrane</keyword>
<comment type="subcellular location">
    <subcellularLocation>
        <location evidence="1">Membrane</location>
        <topology evidence="1">Lipid-anchor</topology>
    </subcellularLocation>
</comment>
<proteinExistence type="inferred from homology"/>
<dbReference type="Pfam" id="PF05504">
    <property type="entry name" value="Spore_GerAC"/>
    <property type="match status" value="1"/>
</dbReference>
<dbReference type="Pfam" id="PF25198">
    <property type="entry name" value="Spore_GerAC_N"/>
    <property type="match status" value="1"/>
</dbReference>
<evidence type="ECO:0000256" key="3">
    <source>
        <dbReference type="ARBA" id="ARBA00022544"/>
    </source>
</evidence>
<evidence type="ECO:0000313" key="11">
    <source>
        <dbReference type="Proteomes" id="UP000190625"/>
    </source>
</evidence>
<dbReference type="STRING" id="142842.SAMN02745118_02506"/>
<feature type="domain" description="Spore germination protein N-terminal" evidence="9">
    <location>
        <begin position="23"/>
        <end position="197"/>
    </location>
</feature>
<dbReference type="GO" id="GO:0009847">
    <property type="term" value="P:spore germination"/>
    <property type="evidence" value="ECO:0007669"/>
    <property type="project" value="InterPro"/>
</dbReference>
<protein>
    <submittedName>
        <fullName evidence="10">Spore germination protein KC</fullName>
    </submittedName>
</protein>
<comment type="similarity">
    <text evidence="2">Belongs to the GerABKC lipoprotein family.</text>
</comment>
<dbReference type="PROSITE" id="PS51257">
    <property type="entry name" value="PROKAR_LIPOPROTEIN"/>
    <property type="match status" value="1"/>
</dbReference>
<evidence type="ECO:0000256" key="1">
    <source>
        <dbReference type="ARBA" id="ARBA00004635"/>
    </source>
</evidence>
<dbReference type="RefSeq" id="WP_078810929.1">
    <property type="nucleotide sequence ID" value="NZ_FUWM01000026.1"/>
</dbReference>
<dbReference type="InterPro" id="IPR057336">
    <property type="entry name" value="GerAC_N"/>
</dbReference>
<organism evidence="10 11">
    <name type="scientific">Selenihalanaerobacter shriftii</name>
    <dbReference type="NCBI Taxonomy" id="142842"/>
    <lineage>
        <taxon>Bacteria</taxon>
        <taxon>Bacillati</taxon>
        <taxon>Bacillota</taxon>
        <taxon>Clostridia</taxon>
        <taxon>Halanaerobiales</taxon>
        <taxon>Halobacteroidaceae</taxon>
        <taxon>Selenihalanaerobacter</taxon>
    </lineage>
</organism>
<dbReference type="AlphaFoldDB" id="A0A1T4QC73"/>
<keyword evidence="3" id="KW-0309">Germination</keyword>
<keyword evidence="4" id="KW-0732">Signal</keyword>
<gene>
    <name evidence="10" type="ORF">SAMN02745118_02506</name>
</gene>
<evidence type="ECO:0000313" key="10">
    <source>
        <dbReference type="EMBL" id="SKA01274.1"/>
    </source>
</evidence>
<dbReference type="GO" id="GO:0016020">
    <property type="term" value="C:membrane"/>
    <property type="evidence" value="ECO:0007669"/>
    <property type="project" value="UniProtKB-SubCell"/>
</dbReference>
<dbReference type="Gene3D" id="6.20.190.10">
    <property type="entry name" value="Nutrient germinant receptor protein C, domain 1"/>
    <property type="match status" value="1"/>
</dbReference>
<reference evidence="11" key="1">
    <citation type="submission" date="2017-02" db="EMBL/GenBank/DDBJ databases">
        <authorList>
            <person name="Varghese N."/>
            <person name="Submissions S."/>
        </authorList>
    </citation>
    <scope>NUCLEOTIDE SEQUENCE [LARGE SCALE GENOMIC DNA]</scope>
    <source>
        <strain evidence="11">ATCC BAA-73</strain>
    </source>
</reference>
<dbReference type="PANTHER" id="PTHR35789">
    <property type="entry name" value="SPORE GERMINATION PROTEIN B3"/>
    <property type="match status" value="1"/>
</dbReference>
<evidence type="ECO:0000259" key="9">
    <source>
        <dbReference type="Pfam" id="PF25198"/>
    </source>
</evidence>
<sequence length="404" mass="45513">MNQKFLLITIIIILLTTISGCYDRTEIDQLGLVAATGIDQAKDKDKLKLTAQIIKPSQIKAQGAKGASGTKAYWTVSATGYTVFDAIRNLTEQTGRKLFWAHNIAIIFGEEFAREGINKSLDLFNRDPELRRRSWILVAKGVEAKEILETETELEKIPAVGIDLLMKSKSISGKVFSADVQQFIPRLTSQDVSPVATPIELVAKENLRKEEKEAKETGAKKPKKRMRVNGAAVFKDDKLVAWFGERATRGLLWIRGDVQSGSIIVNCPDDKEKKISLEIIGASRELIPKIVNGEPQIDIEISEEGNLADKQCPENLVTLEKIEMLEDRQAAAIRNEIELAIKRSQELNNDILGFSKAFYRELPQEWKKMQDDWDEIFPSLKVNIKVTAQIRRYGLIKNAEQSQY</sequence>
<accession>A0A1T4QC73</accession>
<evidence type="ECO:0000256" key="2">
    <source>
        <dbReference type="ARBA" id="ARBA00007886"/>
    </source>
</evidence>
<dbReference type="Gene3D" id="3.30.300.210">
    <property type="entry name" value="Nutrient germinant receptor protein C, domain 3"/>
    <property type="match status" value="1"/>
</dbReference>
<dbReference type="InterPro" id="IPR008844">
    <property type="entry name" value="Spore_GerAC-like"/>
</dbReference>
<evidence type="ECO:0000259" key="8">
    <source>
        <dbReference type="Pfam" id="PF05504"/>
    </source>
</evidence>
<evidence type="ECO:0000256" key="5">
    <source>
        <dbReference type="ARBA" id="ARBA00023136"/>
    </source>
</evidence>
<dbReference type="InterPro" id="IPR038501">
    <property type="entry name" value="Spore_GerAC_C_sf"/>
</dbReference>
<dbReference type="PANTHER" id="PTHR35789:SF1">
    <property type="entry name" value="SPORE GERMINATION PROTEIN B3"/>
    <property type="match status" value="1"/>
</dbReference>
<dbReference type="NCBIfam" id="TIGR02887">
    <property type="entry name" value="spore_ger_x_C"/>
    <property type="match status" value="1"/>
</dbReference>
<keyword evidence="6" id="KW-0564">Palmitate</keyword>
<name>A0A1T4QC73_9FIRM</name>
<evidence type="ECO:0000256" key="7">
    <source>
        <dbReference type="ARBA" id="ARBA00023288"/>
    </source>
</evidence>
<dbReference type="Proteomes" id="UP000190625">
    <property type="component" value="Unassembled WGS sequence"/>
</dbReference>
<dbReference type="InterPro" id="IPR046953">
    <property type="entry name" value="Spore_GerAC-like_C"/>
</dbReference>
<evidence type="ECO:0000256" key="4">
    <source>
        <dbReference type="ARBA" id="ARBA00022729"/>
    </source>
</evidence>
<dbReference type="EMBL" id="FUWM01000026">
    <property type="protein sequence ID" value="SKA01274.1"/>
    <property type="molecule type" value="Genomic_DNA"/>
</dbReference>
<evidence type="ECO:0000256" key="6">
    <source>
        <dbReference type="ARBA" id="ARBA00023139"/>
    </source>
</evidence>
<dbReference type="OrthoDB" id="9816067at2"/>
<feature type="domain" description="Spore germination GerAC-like C-terminal" evidence="8">
    <location>
        <begin position="229"/>
        <end position="394"/>
    </location>
</feature>
<keyword evidence="11" id="KW-1185">Reference proteome</keyword>
<keyword evidence="7" id="KW-0449">Lipoprotein</keyword>